<dbReference type="Gene3D" id="1.20.58.760">
    <property type="entry name" value="Peptidase M41"/>
    <property type="match status" value="1"/>
</dbReference>
<dbReference type="Pfam" id="PF06480">
    <property type="entry name" value="FtsH_ext"/>
    <property type="match status" value="1"/>
</dbReference>
<evidence type="ECO:0000256" key="16">
    <source>
        <dbReference type="RuleBase" id="RU003651"/>
    </source>
</evidence>
<dbReference type="Pfam" id="PF00004">
    <property type="entry name" value="AAA"/>
    <property type="match status" value="1"/>
</dbReference>
<evidence type="ECO:0000256" key="11">
    <source>
        <dbReference type="ARBA" id="ARBA00022840"/>
    </source>
</evidence>
<keyword evidence="11 16" id="KW-0067">ATP-binding</keyword>
<dbReference type="GO" id="GO:0008270">
    <property type="term" value="F:zinc ion binding"/>
    <property type="evidence" value="ECO:0007669"/>
    <property type="project" value="InterPro"/>
</dbReference>
<sequence length="683" mass="74862">MNSKKTNEEGETPEEDTFPSLWKIAAGLAAFVLIVVIASRERAKEISYLTFQNELLAYGFVDHLEVINQNKVRVFIKLAPKSEYYFNIDSVSQFEAQLHESLLNLGVAEDFVPVRYRNQTEVGKEVIRMLPTVVTIGFLIYFFRSVFSRASKASQGGGPGGIFSMGKSKARLASQSKIKVSFKDVAGCEEAKQEISEFVNFLKDPARYTVLGAKIPKGALLVGPPGTGKTLLAKATAGEASVPFYSVSGSDFIEIYGGVGPARVRDLFAQARRNSPCIIFVDEIDAIGRKRGGTGRNDERENTLNQLLVEMDGFESNKGIVVLAGTNRPDILDKALMRPGRFDRQISIDLPDIKSREAIFKVHLSALKLNPEKTIEEYATMFAALTPGFSGADIANVCNEAALIAARYDKTSVGLQDFDAAVDRVIAGLEKKTKVLSPKEKEIVAYHEAGHALVGWLLPNTDPVLKVTIIPRGKAALGFAQQLPVERYLHSYEYIQEKITVLLSGRAAEDAKFGELSAGAQDDLEKVTDIAYAQIVRYGMNTKFGSLAFSERNSQGYFGKPYSETTAELVDAEVSHFVENCYERARNIVQQNFSKLEEVAQLLLKKEVLHGEDLKNILGEKVQEDKDKFVITKQPSEPSTPAAPSEPPATPPQAPSDPATPPTTPPTPPPGPSEPQNPIDQLL</sequence>
<keyword evidence="14" id="KW-0496">Mitochondrion</keyword>
<dbReference type="InterPro" id="IPR003960">
    <property type="entry name" value="ATPase_AAA_CS"/>
</dbReference>
<feature type="transmembrane region" description="Helical" evidence="18">
    <location>
        <begin position="20"/>
        <end position="38"/>
    </location>
</feature>
<evidence type="ECO:0000256" key="8">
    <source>
        <dbReference type="ARBA" id="ARBA00022741"/>
    </source>
</evidence>
<dbReference type="SUPFAM" id="SSF52540">
    <property type="entry name" value="P-loop containing nucleoside triphosphate hydrolases"/>
    <property type="match status" value="1"/>
</dbReference>
<evidence type="ECO:0000256" key="3">
    <source>
        <dbReference type="ARBA" id="ARBA00010044"/>
    </source>
</evidence>
<keyword evidence="15 18" id="KW-0472">Membrane</keyword>
<feature type="domain" description="AAA+ ATPase" evidence="19">
    <location>
        <begin position="215"/>
        <end position="352"/>
    </location>
</feature>
<evidence type="ECO:0000256" key="18">
    <source>
        <dbReference type="SAM" id="Phobius"/>
    </source>
</evidence>
<comment type="similarity">
    <text evidence="4">In the N-terminal section; belongs to the AAA ATPase family.</text>
</comment>
<dbReference type="CDD" id="cd19501">
    <property type="entry name" value="RecA-like_FtsH"/>
    <property type="match status" value="1"/>
</dbReference>
<evidence type="ECO:0000256" key="12">
    <source>
        <dbReference type="ARBA" id="ARBA00022989"/>
    </source>
</evidence>
<evidence type="ECO:0000256" key="2">
    <source>
        <dbReference type="ARBA" id="ARBA00004225"/>
    </source>
</evidence>
<dbReference type="InterPro" id="IPR005936">
    <property type="entry name" value="FtsH"/>
</dbReference>
<dbReference type="FunFam" id="1.20.58.760:FF:000003">
    <property type="entry name" value="AFG3-like AAA ATPase 2"/>
    <property type="match status" value="1"/>
</dbReference>
<keyword evidence="7" id="KW-0479">Metal-binding</keyword>
<comment type="subcellular location">
    <subcellularLocation>
        <location evidence="2">Mitochondrion membrane</location>
        <topology evidence="2">Multi-pass membrane protein</topology>
    </subcellularLocation>
</comment>
<evidence type="ECO:0000256" key="10">
    <source>
        <dbReference type="ARBA" id="ARBA00022833"/>
    </source>
</evidence>
<dbReference type="EMBL" id="GIBP01000941">
    <property type="protein sequence ID" value="NDV29910.1"/>
    <property type="molecule type" value="Transcribed_RNA"/>
</dbReference>
<dbReference type="Gene3D" id="1.10.8.60">
    <property type="match status" value="1"/>
</dbReference>
<evidence type="ECO:0000256" key="6">
    <source>
        <dbReference type="ARBA" id="ARBA00022692"/>
    </source>
</evidence>
<evidence type="ECO:0000256" key="4">
    <source>
        <dbReference type="ARBA" id="ARBA00010550"/>
    </source>
</evidence>
<dbReference type="GO" id="GO:0004222">
    <property type="term" value="F:metalloendopeptidase activity"/>
    <property type="evidence" value="ECO:0007669"/>
    <property type="project" value="InterPro"/>
</dbReference>
<proteinExistence type="inferred from homology"/>
<keyword evidence="9" id="KW-0378">Hydrolase</keyword>
<dbReference type="NCBIfam" id="TIGR01241">
    <property type="entry name" value="FtsH_fam"/>
    <property type="match status" value="1"/>
</dbReference>
<dbReference type="Gene3D" id="3.40.1690.20">
    <property type="match status" value="1"/>
</dbReference>
<dbReference type="PANTHER" id="PTHR43655">
    <property type="entry name" value="ATP-DEPENDENT PROTEASE"/>
    <property type="match status" value="1"/>
</dbReference>
<dbReference type="InterPro" id="IPR011546">
    <property type="entry name" value="Pept_M41_FtsH_extracell"/>
</dbReference>
<dbReference type="PROSITE" id="PS00674">
    <property type="entry name" value="AAA"/>
    <property type="match status" value="1"/>
</dbReference>
<dbReference type="AlphaFoldDB" id="A0A6B2KYU2"/>
<evidence type="ECO:0000313" key="20">
    <source>
        <dbReference type="EMBL" id="NDV29910.1"/>
    </source>
</evidence>
<dbReference type="GO" id="GO:0004176">
    <property type="term" value="F:ATP-dependent peptidase activity"/>
    <property type="evidence" value="ECO:0007669"/>
    <property type="project" value="InterPro"/>
</dbReference>
<dbReference type="GO" id="GO:0016887">
    <property type="term" value="F:ATP hydrolysis activity"/>
    <property type="evidence" value="ECO:0007669"/>
    <property type="project" value="InterPro"/>
</dbReference>
<dbReference type="SUPFAM" id="SSF140990">
    <property type="entry name" value="FtsH protease domain-like"/>
    <property type="match status" value="1"/>
</dbReference>
<dbReference type="InterPro" id="IPR050928">
    <property type="entry name" value="ATP-dep_Zn_Metalloprotease"/>
</dbReference>
<dbReference type="FunFam" id="3.40.50.300:FF:000001">
    <property type="entry name" value="ATP-dependent zinc metalloprotease FtsH"/>
    <property type="match status" value="1"/>
</dbReference>
<comment type="similarity">
    <text evidence="3">In the C-terminal section; belongs to the peptidase M41 family.</text>
</comment>
<protein>
    <recommendedName>
        <fullName evidence="19">AAA+ ATPase domain-containing protein</fullName>
    </recommendedName>
</protein>
<evidence type="ECO:0000259" key="19">
    <source>
        <dbReference type="SMART" id="SM00382"/>
    </source>
</evidence>
<keyword evidence="6 18" id="KW-0812">Transmembrane</keyword>
<keyword evidence="8 16" id="KW-0547">Nucleotide-binding</keyword>
<dbReference type="InterPro" id="IPR003959">
    <property type="entry name" value="ATPase_AAA_core"/>
</dbReference>
<name>A0A6B2KYU2_9EUKA</name>
<dbReference type="SMART" id="SM00382">
    <property type="entry name" value="AAA"/>
    <property type="match status" value="1"/>
</dbReference>
<evidence type="ECO:0000256" key="14">
    <source>
        <dbReference type="ARBA" id="ARBA00023128"/>
    </source>
</evidence>
<feature type="transmembrane region" description="Helical" evidence="18">
    <location>
        <begin position="126"/>
        <end position="143"/>
    </location>
</feature>
<dbReference type="GO" id="GO:0005524">
    <property type="term" value="F:ATP binding"/>
    <property type="evidence" value="ECO:0007669"/>
    <property type="project" value="UniProtKB-KW"/>
</dbReference>
<dbReference type="Pfam" id="PF17862">
    <property type="entry name" value="AAA_lid_3"/>
    <property type="match status" value="1"/>
</dbReference>
<dbReference type="GO" id="GO:0005745">
    <property type="term" value="C:m-AAA complex"/>
    <property type="evidence" value="ECO:0007669"/>
    <property type="project" value="TreeGrafter"/>
</dbReference>
<keyword evidence="10" id="KW-0862">Zinc</keyword>
<feature type="region of interest" description="Disordered" evidence="17">
    <location>
        <begin position="626"/>
        <end position="683"/>
    </location>
</feature>
<dbReference type="PANTHER" id="PTHR43655:SF2">
    <property type="entry name" value="AFG3 LIKE MATRIX AAA PEPTIDASE SUBUNIT 2, ISOFORM A"/>
    <property type="match status" value="1"/>
</dbReference>
<keyword evidence="5" id="KW-0645">Protease</keyword>
<keyword evidence="13" id="KW-0482">Metalloprotease</keyword>
<evidence type="ECO:0000256" key="15">
    <source>
        <dbReference type="ARBA" id="ARBA00023136"/>
    </source>
</evidence>
<evidence type="ECO:0000256" key="9">
    <source>
        <dbReference type="ARBA" id="ARBA00022801"/>
    </source>
</evidence>
<evidence type="ECO:0000256" key="5">
    <source>
        <dbReference type="ARBA" id="ARBA00022670"/>
    </source>
</evidence>
<dbReference type="InterPro" id="IPR027417">
    <property type="entry name" value="P-loop_NTPase"/>
</dbReference>
<keyword evidence="12 18" id="KW-1133">Transmembrane helix</keyword>
<evidence type="ECO:0000256" key="13">
    <source>
        <dbReference type="ARBA" id="ARBA00023049"/>
    </source>
</evidence>
<evidence type="ECO:0000256" key="7">
    <source>
        <dbReference type="ARBA" id="ARBA00022723"/>
    </source>
</evidence>
<dbReference type="InterPro" id="IPR003593">
    <property type="entry name" value="AAA+_ATPase"/>
</dbReference>
<dbReference type="HAMAP" id="MF_01458">
    <property type="entry name" value="FtsH"/>
    <property type="match status" value="1"/>
</dbReference>
<comment type="similarity">
    <text evidence="16">Belongs to the AAA ATPase family.</text>
</comment>
<reference evidence="20" key="1">
    <citation type="journal article" date="2020" name="J. Eukaryot. Microbiol.">
        <title>De novo Sequencing, Assembly and Annotation of the Transcriptome for the Free-Living Testate Amoeba Arcella intermedia.</title>
        <authorList>
            <person name="Ribeiro G.M."/>
            <person name="Porfirio-Sousa A.L."/>
            <person name="Maurer-Alcala X.X."/>
            <person name="Katz L.A."/>
            <person name="Lahr D.J.G."/>
        </authorList>
    </citation>
    <scope>NUCLEOTIDE SEQUENCE</scope>
</reference>
<dbReference type="Pfam" id="PF01434">
    <property type="entry name" value="Peptidase_M41"/>
    <property type="match status" value="1"/>
</dbReference>
<feature type="compositionally biased region" description="Pro residues" evidence="17">
    <location>
        <begin position="644"/>
        <end position="675"/>
    </location>
</feature>
<evidence type="ECO:0000256" key="17">
    <source>
        <dbReference type="SAM" id="MobiDB-lite"/>
    </source>
</evidence>
<comment type="cofactor">
    <cofactor evidence="1">
        <name>Zn(2+)</name>
        <dbReference type="ChEBI" id="CHEBI:29105"/>
    </cofactor>
</comment>
<dbReference type="InterPro" id="IPR041569">
    <property type="entry name" value="AAA_lid_3"/>
</dbReference>
<dbReference type="FunFam" id="1.10.8.60:FF:000019">
    <property type="entry name" value="AFG3-like AAA ATPase 2"/>
    <property type="match status" value="1"/>
</dbReference>
<dbReference type="InterPro" id="IPR037219">
    <property type="entry name" value="Peptidase_M41-like"/>
</dbReference>
<evidence type="ECO:0000256" key="1">
    <source>
        <dbReference type="ARBA" id="ARBA00001947"/>
    </source>
</evidence>
<dbReference type="GO" id="GO:0034982">
    <property type="term" value="P:mitochondrial protein processing"/>
    <property type="evidence" value="ECO:0007669"/>
    <property type="project" value="TreeGrafter"/>
</dbReference>
<organism evidence="20">
    <name type="scientific">Arcella intermedia</name>
    <dbReference type="NCBI Taxonomy" id="1963864"/>
    <lineage>
        <taxon>Eukaryota</taxon>
        <taxon>Amoebozoa</taxon>
        <taxon>Tubulinea</taxon>
        <taxon>Elardia</taxon>
        <taxon>Arcellinida</taxon>
        <taxon>Sphaerothecina</taxon>
        <taxon>Arcellidae</taxon>
        <taxon>Arcella</taxon>
    </lineage>
</organism>
<accession>A0A6B2KYU2</accession>
<dbReference type="InterPro" id="IPR000642">
    <property type="entry name" value="Peptidase_M41"/>
</dbReference>
<dbReference type="Gene3D" id="3.40.50.300">
    <property type="entry name" value="P-loop containing nucleotide triphosphate hydrolases"/>
    <property type="match status" value="1"/>
</dbReference>